<feature type="region of interest" description="Disordered" evidence="1">
    <location>
        <begin position="508"/>
        <end position="552"/>
    </location>
</feature>
<dbReference type="AlphaFoldDB" id="A0A0Q3LLD0"/>
<gene>
    <name evidence="4" type="primary">LOC100838521</name>
    <name evidence="3" type="ORF">BRADI_1g78160v3</name>
</gene>
<dbReference type="InterPro" id="IPR025486">
    <property type="entry name" value="DUF4378"/>
</dbReference>
<dbReference type="Pfam" id="PF14309">
    <property type="entry name" value="DUF4378"/>
    <property type="match status" value="1"/>
</dbReference>
<dbReference type="PANTHER" id="PTHR47857:SF2">
    <property type="entry name" value="EXPRESSED PROTEIN"/>
    <property type="match status" value="1"/>
</dbReference>
<dbReference type="EnsemblPlants" id="KQK24105">
    <property type="protein sequence ID" value="KQK24105"/>
    <property type="gene ID" value="BRADI_1g78160v3"/>
</dbReference>
<feature type="region of interest" description="Disordered" evidence="1">
    <location>
        <begin position="390"/>
        <end position="422"/>
    </location>
</feature>
<dbReference type="EMBL" id="CM000880">
    <property type="protein sequence ID" value="KQK24105.1"/>
    <property type="molecule type" value="Genomic_DNA"/>
</dbReference>
<reference evidence="4" key="3">
    <citation type="submission" date="2018-08" db="UniProtKB">
        <authorList>
            <consortium name="EnsemblPlants"/>
        </authorList>
    </citation>
    <scope>IDENTIFICATION</scope>
    <source>
        <strain evidence="4">cv. Bd21</strain>
    </source>
</reference>
<dbReference type="OrthoDB" id="770239at2759"/>
<accession>A0A0Q3LLD0</accession>
<feature type="region of interest" description="Disordered" evidence="1">
    <location>
        <begin position="47"/>
        <end position="86"/>
    </location>
</feature>
<organism evidence="3">
    <name type="scientific">Brachypodium distachyon</name>
    <name type="common">Purple false brome</name>
    <name type="synonym">Trachynia distachya</name>
    <dbReference type="NCBI Taxonomy" id="15368"/>
    <lineage>
        <taxon>Eukaryota</taxon>
        <taxon>Viridiplantae</taxon>
        <taxon>Streptophyta</taxon>
        <taxon>Embryophyta</taxon>
        <taxon>Tracheophyta</taxon>
        <taxon>Spermatophyta</taxon>
        <taxon>Magnoliopsida</taxon>
        <taxon>Liliopsida</taxon>
        <taxon>Poales</taxon>
        <taxon>Poaceae</taxon>
        <taxon>BOP clade</taxon>
        <taxon>Pooideae</taxon>
        <taxon>Stipodae</taxon>
        <taxon>Brachypodieae</taxon>
        <taxon>Brachypodium</taxon>
    </lineage>
</organism>
<proteinExistence type="predicted"/>
<evidence type="ECO:0000313" key="3">
    <source>
        <dbReference type="EMBL" id="KQK24105.1"/>
    </source>
</evidence>
<dbReference type="Proteomes" id="UP000008810">
    <property type="component" value="Chromosome 1"/>
</dbReference>
<protein>
    <recommendedName>
        <fullName evidence="2">DUF4378 domain-containing protein</fullName>
    </recommendedName>
</protein>
<feature type="domain" description="DUF4378" evidence="2">
    <location>
        <begin position="705"/>
        <end position="848"/>
    </location>
</feature>
<reference evidence="3" key="2">
    <citation type="submission" date="2017-06" db="EMBL/GenBank/DDBJ databases">
        <title>WGS assembly of Brachypodium distachyon.</title>
        <authorList>
            <consortium name="The International Brachypodium Initiative"/>
            <person name="Lucas S."/>
            <person name="Harmon-Smith M."/>
            <person name="Lail K."/>
            <person name="Tice H."/>
            <person name="Grimwood J."/>
            <person name="Bruce D."/>
            <person name="Barry K."/>
            <person name="Shu S."/>
            <person name="Lindquist E."/>
            <person name="Wang M."/>
            <person name="Pitluck S."/>
            <person name="Vogel J.P."/>
            <person name="Garvin D.F."/>
            <person name="Mockler T.C."/>
            <person name="Schmutz J."/>
            <person name="Rokhsar D."/>
            <person name="Bevan M.W."/>
        </authorList>
    </citation>
    <scope>NUCLEOTIDE SEQUENCE</scope>
    <source>
        <strain evidence="3">Bd21</strain>
    </source>
</reference>
<dbReference type="PANTHER" id="PTHR47857">
    <property type="entry name" value="EXPRESSED PROTEIN-RELATED"/>
    <property type="match status" value="1"/>
</dbReference>
<name>A0A0Q3LLD0_BRADI</name>
<dbReference type="ExpressionAtlas" id="A0A0Q3LLD0">
    <property type="expression patterns" value="baseline"/>
</dbReference>
<dbReference type="Gramene" id="KQK24105">
    <property type="protein sequence ID" value="KQK24105"/>
    <property type="gene ID" value="BRADI_1g78160v3"/>
</dbReference>
<feature type="compositionally biased region" description="Basic and acidic residues" evidence="1">
    <location>
        <begin position="508"/>
        <end position="525"/>
    </location>
</feature>
<sequence length="880" mass="100241">MGKRSKRRATRIGQDNDIGCTWGLIRMFYTRRDPKLILDRKQGSRRNPFTGFAGRGHSRNKSGDFDEIDETGGNMEECSSRKPAVKRPMEGELGKLKQSKKIPNDEVQRILADLGHDVCLDRSSRQNSKLKGITNHNANINIASSSGSMDSSGTKCMKQAEEDDLELALSDFFGQISRCHDEGPDDDCKNKSELCPEMKSLIHTKLNEFNNPVCDLAYEKVLVSEEKEVVDNKHLRSRHVGARLEPKKMLEETNIVEDTKTSNHCELVTKTQSKESSNIFFWKKDKSSRKHTPEKSCQPVNKIVILKPNPRRGFDPTVATTSTYLHQQSCSIQAPEYSATECSKFSIKEVRRRFRIVAGETRKGGPTVNEDDLQRGPSWLRDPVFTIKKDSRQVPPDTSANGGGINDVKPSNSRKKKQINDGLGRTNSIITASKDASSFYKEAKKHLSEILKDRSQTTRYPSPITRSLVGMLSLPQRSTSSSPGGSPRIKECIELSPEDKNICAIHKAEREESENERKKSEKDSVSVECGTSEELGEQADQRRHSKEEATQHGIELDIVRIEEIDKPDHSETISDVNCTPEQQHRYNSPLEMMEGAESAKEHPEMFLRSHENVTEKLQQEEPKTPSRSESFELIPQVPSEDYHEKEEQPSPVSVLDPFFHEDVDSPEKNRMIKCELHQDGLRTQYYPDVGSDQGIFWGDKDVRLGYIKAVLELSELCTYQNLEVWYLEEELVSACLFEELHQGNQTDDLKLFFDCICETITVIQRTYFRNPPCITFPRHNIQAPPMGQNLVSEINKHIEGLLNYQFPSTLNQLVSMDLEDGTWMNLRSEIEEIVMDIWEYLLDELTEETNFQQITPSGQIETVARAVLTIWHGGQWRTQE</sequence>
<evidence type="ECO:0000313" key="4">
    <source>
        <dbReference type="EnsemblPlants" id="KQK24105"/>
    </source>
</evidence>
<evidence type="ECO:0000259" key="2">
    <source>
        <dbReference type="Pfam" id="PF14309"/>
    </source>
</evidence>
<feature type="compositionally biased region" description="Basic and acidic residues" evidence="1">
    <location>
        <begin position="539"/>
        <end position="552"/>
    </location>
</feature>
<evidence type="ECO:0000256" key="1">
    <source>
        <dbReference type="SAM" id="MobiDB-lite"/>
    </source>
</evidence>
<keyword evidence="5" id="KW-1185">Reference proteome</keyword>
<reference evidence="3 4" key="1">
    <citation type="journal article" date="2010" name="Nature">
        <title>Genome sequencing and analysis of the model grass Brachypodium distachyon.</title>
        <authorList>
            <consortium name="International Brachypodium Initiative"/>
        </authorList>
    </citation>
    <scope>NUCLEOTIDE SEQUENCE [LARGE SCALE GENOMIC DNA]</scope>
    <source>
        <strain evidence="3">Bd21</strain>
        <strain evidence="4">cv. Bd21</strain>
    </source>
</reference>
<evidence type="ECO:0000313" key="5">
    <source>
        <dbReference type="Proteomes" id="UP000008810"/>
    </source>
</evidence>